<evidence type="ECO:0000313" key="2">
    <source>
        <dbReference type="Proteomes" id="UP000576225"/>
    </source>
</evidence>
<dbReference type="Proteomes" id="UP000576225">
    <property type="component" value="Unassembled WGS sequence"/>
</dbReference>
<comment type="caution">
    <text evidence="1">The sequence shown here is derived from an EMBL/GenBank/DDBJ whole genome shotgun (WGS) entry which is preliminary data.</text>
</comment>
<organism evidence="1 2">
    <name type="scientific">Victivallis vadensis</name>
    <dbReference type="NCBI Taxonomy" id="172901"/>
    <lineage>
        <taxon>Bacteria</taxon>
        <taxon>Pseudomonadati</taxon>
        <taxon>Lentisphaerota</taxon>
        <taxon>Lentisphaeria</taxon>
        <taxon>Victivallales</taxon>
        <taxon>Victivallaceae</taxon>
        <taxon>Victivallis</taxon>
    </lineage>
</organism>
<accession>A0A848B1T7</accession>
<dbReference type="EMBL" id="JABAEW010000079">
    <property type="protein sequence ID" value="NMD89121.1"/>
    <property type="molecule type" value="Genomic_DNA"/>
</dbReference>
<sequence length="60" mass="7008">MRKTLTWQKLLKRFVTDRKEYKIQLAHFNERNSRCASSLLRAAENAKPVSMPGHVLPPIM</sequence>
<gene>
    <name evidence="1" type="ORF">HF882_21280</name>
</gene>
<dbReference type="AlphaFoldDB" id="A0A848B1T7"/>
<dbReference type="RefSeq" id="WP_168964054.1">
    <property type="nucleotide sequence ID" value="NZ_JABAEW010000079.1"/>
</dbReference>
<evidence type="ECO:0000313" key="1">
    <source>
        <dbReference type="EMBL" id="NMD89121.1"/>
    </source>
</evidence>
<reference evidence="1 2" key="1">
    <citation type="submission" date="2020-04" db="EMBL/GenBank/DDBJ databases">
        <authorList>
            <person name="Hitch T.C.A."/>
            <person name="Wylensek D."/>
            <person name="Clavel T."/>
        </authorList>
    </citation>
    <scope>NUCLEOTIDE SEQUENCE [LARGE SCALE GENOMIC DNA]</scope>
    <source>
        <strain evidence="1 2">COR2-253-APC-1A</strain>
    </source>
</reference>
<protein>
    <submittedName>
        <fullName evidence="1">Uncharacterized protein</fullName>
    </submittedName>
</protein>
<name>A0A848B1T7_9BACT</name>
<proteinExistence type="predicted"/>